<organism evidence="1 2">
    <name type="scientific">Photorhabdus luminescens subsp. mexicana</name>
    <dbReference type="NCBI Taxonomy" id="2100167"/>
    <lineage>
        <taxon>Bacteria</taxon>
        <taxon>Pseudomonadati</taxon>
        <taxon>Pseudomonadota</taxon>
        <taxon>Gammaproteobacteria</taxon>
        <taxon>Enterobacterales</taxon>
        <taxon>Morganellaceae</taxon>
        <taxon>Photorhabdus</taxon>
    </lineage>
</organism>
<dbReference type="RefSeq" id="WP_088372395.1">
    <property type="nucleotide sequence ID" value="NZ_CAWOLF010000005.1"/>
</dbReference>
<sequence>MKNSHSQIAIQIRDKENTTKYISDANLEERICRSLRASFSLEGNKVSDESWKKMSKAAQFLTKIN</sequence>
<dbReference type="AlphaFoldDB" id="A0A4V2X6Z7"/>
<gene>
    <name evidence="1" type="ORF">C5468_05830</name>
</gene>
<accession>A0A4V2X6Z7</accession>
<comment type="caution">
    <text evidence="1">The sequence shown here is derived from an EMBL/GenBank/DDBJ whole genome shotgun (WGS) entry which is preliminary data.</text>
</comment>
<dbReference type="EMBL" id="PUJX01000005">
    <property type="protein sequence ID" value="TDB54045.1"/>
    <property type="molecule type" value="Genomic_DNA"/>
</dbReference>
<evidence type="ECO:0000313" key="2">
    <source>
        <dbReference type="Proteomes" id="UP000295550"/>
    </source>
</evidence>
<dbReference type="Proteomes" id="UP000295550">
    <property type="component" value="Unassembled WGS sequence"/>
</dbReference>
<reference evidence="1 2" key="1">
    <citation type="journal article" date="2019" name="Int. J. Syst. Evol. Microbiol.">
        <title>Photorhabdus khanii subsp. guanajuatensis subsp. nov., isolated from Heterorhabditis atacamensis, and Photorhabdus luminescens subsp. mexicana subsp. nov., isolated from Heterorhabditis mexicana entomopathogenic nematodes.</title>
        <authorList>
            <person name="Machado R.A.R."/>
            <person name="Bruno P."/>
            <person name="Arce C.C.M."/>
            <person name="Liechti N."/>
            <person name="Kohler A."/>
            <person name="Bernal J."/>
            <person name="Bruggmann R."/>
            <person name="Turlings T.C.J."/>
        </authorList>
    </citation>
    <scope>NUCLEOTIDE SEQUENCE [LARGE SCALE GENOMIC DNA]</scope>
    <source>
        <strain evidence="1 2">MEX47-22</strain>
    </source>
</reference>
<evidence type="ECO:0000313" key="1">
    <source>
        <dbReference type="EMBL" id="TDB54045.1"/>
    </source>
</evidence>
<proteinExistence type="predicted"/>
<protein>
    <submittedName>
        <fullName evidence="1">Uncharacterized protein</fullName>
    </submittedName>
</protein>
<name>A0A4V2X6Z7_PHOLU</name>